<feature type="transmembrane region" description="Helical" evidence="9">
    <location>
        <begin position="1565"/>
        <end position="1585"/>
    </location>
</feature>
<dbReference type="Pfam" id="PF00664">
    <property type="entry name" value="ABC_membrane"/>
    <property type="match status" value="2"/>
</dbReference>
<dbReference type="GO" id="GO:0005524">
    <property type="term" value="F:ATP binding"/>
    <property type="evidence" value="ECO:0007669"/>
    <property type="project" value="UniProtKB-KW"/>
</dbReference>
<feature type="transmembrane region" description="Helical" evidence="9">
    <location>
        <begin position="151"/>
        <end position="170"/>
    </location>
</feature>
<dbReference type="InterPro" id="IPR050173">
    <property type="entry name" value="ABC_transporter_C-like"/>
</dbReference>
<feature type="transmembrane region" description="Helical" evidence="9">
    <location>
        <begin position="86"/>
        <end position="103"/>
    </location>
</feature>
<dbReference type="InterPro" id="IPR017871">
    <property type="entry name" value="ABC_transporter-like_CS"/>
</dbReference>
<comment type="subcellular location">
    <subcellularLocation>
        <location evidence="1">Membrane</location>
        <topology evidence="1">Multi-pass membrane protein</topology>
    </subcellularLocation>
</comment>
<dbReference type="CDD" id="cd03250">
    <property type="entry name" value="ABCC_MRP_domain1"/>
    <property type="match status" value="1"/>
</dbReference>
<feature type="transmembrane region" description="Helical" evidence="9">
    <location>
        <begin position="1477"/>
        <end position="1493"/>
    </location>
</feature>
<feature type="transmembrane region" description="Helical" evidence="9">
    <location>
        <begin position="47"/>
        <end position="66"/>
    </location>
</feature>
<keyword evidence="8 9" id="KW-0472">Membrane</keyword>
<accession>A0A9N9RRK7</accession>
<feature type="transmembrane region" description="Helical" evidence="9">
    <location>
        <begin position="506"/>
        <end position="528"/>
    </location>
</feature>
<evidence type="ECO:0000256" key="2">
    <source>
        <dbReference type="ARBA" id="ARBA00022448"/>
    </source>
</evidence>
<evidence type="ECO:0000256" key="1">
    <source>
        <dbReference type="ARBA" id="ARBA00004141"/>
    </source>
</evidence>
<feature type="domain" description="ABC transporter" evidence="10">
    <location>
        <begin position="1658"/>
        <end position="1893"/>
    </location>
</feature>
<evidence type="ECO:0000256" key="9">
    <source>
        <dbReference type="SAM" id="Phobius"/>
    </source>
</evidence>
<protein>
    <submittedName>
        <fullName evidence="12">Uncharacterized protein</fullName>
    </submittedName>
</protein>
<dbReference type="SMART" id="SM00382">
    <property type="entry name" value="AAA"/>
    <property type="match status" value="2"/>
</dbReference>
<dbReference type="Gene3D" id="3.40.50.300">
    <property type="entry name" value="P-loop containing nucleotide triphosphate hydrolases"/>
    <property type="match status" value="2"/>
</dbReference>
<dbReference type="FunFam" id="3.40.50.300:FF:000838">
    <property type="entry name" value="ABC multidrug transporter (Eurofung)"/>
    <property type="match status" value="1"/>
</dbReference>
<dbReference type="PANTHER" id="PTHR24223">
    <property type="entry name" value="ATP-BINDING CASSETTE SUB-FAMILY C"/>
    <property type="match status" value="1"/>
</dbReference>
<feature type="transmembrane region" description="Helical" evidence="9">
    <location>
        <begin position="1327"/>
        <end position="1350"/>
    </location>
</feature>
<evidence type="ECO:0000259" key="10">
    <source>
        <dbReference type="PROSITE" id="PS50893"/>
    </source>
</evidence>
<dbReference type="GO" id="GO:0140359">
    <property type="term" value="F:ABC-type transporter activity"/>
    <property type="evidence" value="ECO:0007669"/>
    <property type="project" value="InterPro"/>
</dbReference>
<reference evidence="12" key="2">
    <citation type="submission" date="2022-10" db="EMBL/GenBank/DDBJ databases">
        <authorList>
            <consortium name="ENA_rothamsted_submissions"/>
            <consortium name="culmorum"/>
            <person name="King R."/>
        </authorList>
    </citation>
    <scope>NUCLEOTIDE SEQUENCE</scope>
</reference>
<sequence>MTNVNFLIALISSLTIFVHAMCACILIKFVPVTQIKTLLRFHNLRAVILIVLCMISGCEMSSAYLLMTHTNNERTAVSSLYNTESAMFYFISIISTAIVLRFIEIRKNKSVVRWIYLIVLSEIILLVLRIWKWFDVQKVTDVSSLNFVTQSGLVVLNFGLIVTDISTIYFESLPLITSKSCDPTLVSQENIPYKNPYSTFFSKMTFWWLMPLLCKGFLRPLELSDLGNLSEKDTSRYHYDQFLFVYHANKHKHVSLWTCYLKSSWKMLIIGGIFKLFGDLCGLIGPLSISYIVEYISLQLLNANNTGTELNAVASGAHDLKFNGMGVTNEYNSSNSTSGSNMSNLNNETSRSDVNLMINYPNWMDFIGNGWIMSYIVLISFLFQGTLSQASTNLVNMEGIKIKNALQGLIYRKILSLTGANNMTSSKAKGECDNGSNLVDRKIGEKKSETEEAEDKVDDINNNPGTITNLMSEDSLNVMSFFWICHYVWSIPLKIVIVVYCLYLKLGISSLIGSVVTIIVLLPLQFIVGREMSRNSENGAKRSDERLQKIREVFLRIKLIKLNAWEEIFIEKIAECRNNELKYLKIDAFYWTLMTFLTHISSILITIVTFAVYTLINDESIEFNSSNVFTALALFNQLTVPLFILPITIPIIISSIISTKRIERFLSQPEIEKEFEGVKNMARVLCKSTESLEEDEDANDKQTLKLENLDTEIKADGKSSKKKVQISDKLFHQDTIDEEEPDENLSTKIKLNDKPSEKLKSCLIDVEKSDNLHSNDENESFDNDAVILRNKNSTRVNLRKQNQLNETTRIERNRMRSTTHNTDKRDNTIKRTRLPSFKVPEGVAVCIKDAKFSWNGNEDSSTKLLEISNLSIPLGVLTVIVGRSGCGKSSVVGALLKEMQIQSGSIEWNKYATIAYSGQQPWLQNGTIRDNILFGESYHPKRYDKIIETCGLKDDIELLPNGDLTQIGERGQNISGGQKMRISIARAFYSSANVIILDDAFSSLDNEVVSFLFEKCIKRVLKKYKRTIILVTQKTQLVYSADYIIAMDDMKVRIAGTMKSIKDIDPKIIREWDAAIAKENAKESASGRNAKERWKLFKNISRFGILQRNPTEEDNLSSRSSLYTPFKRTSSNFYGSRLWSDLPLPIDECNDNDFDFPMLRKKHHNDNEKAFRVTSLQLNVTPKNKQPLARHISSPTRFNYSTKLKDNNRTSDGSSFSSKMSIRGFIRRMSERRQRPTAESDFMRDRRKTAVNKTMSIRSINEEEVINNTFEERDENVDRVVSYISKCSEETEDDTSINLEDDEYVPNRLKSDEERKYGKIPARIYSLYARACGTLTLVVFFMSTLLWQALRVYTDVWLREWTDNGDGTSSDVSYYFNVYCYLSGLCIIFALIATPSAQLAGNNSRKCLHNKLVESIMRNSLDFFQSTPFGRIINRFSFDMSIIDKKIATTSQRLLQFILLCSCAVLINTAINKWFILLTIPILVIYYLVQKFYRESTRELQRIESISNAPIFSHCSETFLGLTTIRAYNQESRFMEILFKRMEENNVSFVILNCSNRWLGIALDYLGAIIVFIAIQTALITSQILPDDSLPSLVGLALQYTLLIPIYLNWVVKLFADMEMYFGACERISYCIENDYQEMDAANVYETLPERWPQFGDIEFRNVSLKHANQNDSFIKDLSLNIPAGQRIGICGKSGSGKSSLANSLFGVIEIVSGQILIDDIDISRVRLIELRSRLSIIPQDDGILFCSTIRENLDPHKRFSDIKLWECLERVQLKGLISSLPDKLDTHFSEGEALLSFGQRQLFCLARAVLKGSICLVLDEATSNLDYETELLFLKAANDAFKGKTVITIAHRLYSILDYDRVVIMENGRIIEDGNPKELKANPKSHFTSMLNASDLSSKKK</sequence>
<dbReference type="SUPFAM" id="SSF90123">
    <property type="entry name" value="ABC transporter transmembrane region"/>
    <property type="match status" value="2"/>
</dbReference>
<evidence type="ECO:0000313" key="13">
    <source>
        <dbReference type="Proteomes" id="UP001153620"/>
    </source>
</evidence>
<dbReference type="SUPFAM" id="SSF52540">
    <property type="entry name" value="P-loop containing nucleoside triphosphate hydrolases"/>
    <property type="match status" value="2"/>
</dbReference>
<keyword evidence="13" id="KW-1185">Reference proteome</keyword>
<evidence type="ECO:0000256" key="6">
    <source>
        <dbReference type="ARBA" id="ARBA00022840"/>
    </source>
</evidence>
<dbReference type="InterPro" id="IPR003593">
    <property type="entry name" value="AAA+_ATPase"/>
</dbReference>
<feature type="transmembrane region" description="Helical" evidence="9">
    <location>
        <begin position="366"/>
        <end position="387"/>
    </location>
</feature>
<feature type="transmembrane region" description="Helical" evidence="9">
    <location>
        <begin position="588"/>
        <end position="616"/>
    </location>
</feature>
<dbReference type="PROSITE" id="PS00211">
    <property type="entry name" value="ABC_TRANSPORTER_1"/>
    <property type="match status" value="2"/>
</dbReference>
<keyword evidence="5" id="KW-0547">Nucleotide-binding</keyword>
<evidence type="ECO:0000313" key="12">
    <source>
        <dbReference type="EMBL" id="CAG9803591.1"/>
    </source>
</evidence>
<evidence type="ECO:0000256" key="3">
    <source>
        <dbReference type="ARBA" id="ARBA00022692"/>
    </source>
</evidence>
<evidence type="ECO:0000256" key="4">
    <source>
        <dbReference type="ARBA" id="ARBA00022737"/>
    </source>
</evidence>
<keyword evidence="3 9" id="KW-0812">Transmembrane</keyword>
<evidence type="ECO:0000256" key="7">
    <source>
        <dbReference type="ARBA" id="ARBA00022989"/>
    </source>
</evidence>
<evidence type="ECO:0000256" key="5">
    <source>
        <dbReference type="ARBA" id="ARBA00022741"/>
    </source>
</evidence>
<dbReference type="Gene3D" id="1.20.1560.10">
    <property type="entry name" value="ABC transporter type 1, transmembrane domain"/>
    <property type="match status" value="2"/>
</dbReference>
<keyword evidence="2" id="KW-0813">Transport</keyword>
<feature type="domain" description="ABC transporter" evidence="10">
    <location>
        <begin position="845"/>
        <end position="1074"/>
    </location>
</feature>
<dbReference type="Proteomes" id="UP001153620">
    <property type="component" value="Chromosome 2"/>
</dbReference>
<dbReference type="FunFam" id="1.20.1560.10:FF:000013">
    <property type="entry name" value="ABC transporter C family member 2"/>
    <property type="match status" value="1"/>
</dbReference>
<organism evidence="12 13">
    <name type="scientific">Chironomus riparius</name>
    <dbReference type="NCBI Taxonomy" id="315576"/>
    <lineage>
        <taxon>Eukaryota</taxon>
        <taxon>Metazoa</taxon>
        <taxon>Ecdysozoa</taxon>
        <taxon>Arthropoda</taxon>
        <taxon>Hexapoda</taxon>
        <taxon>Insecta</taxon>
        <taxon>Pterygota</taxon>
        <taxon>Neoptera</taxon>
        <taxon>Endopterygota</taxon>
        <taxon>Diptera</taxon>
        <taxon>Nematocera</taxon>
        <taxon>Chironomoidea</taxon>
        <taxon>Chironomidae</taxon>
        <taxon>Chironominae</taxon>
        <taxon>Chironomus</taxon>
    </lineage>
</organism>
<gene>
    <name evidence="12" type="ORF">CHIRRI_LOCUS6489</name>
</gene>
<feature type="domain" description="ABC transmembrane type-1" evidence="11">
    <location>
        <begin position="1338"/>
        <end position="1620"/>
    </location>
</feature>
<dbReference type="InterPro" id="IPR027417">
    <property type="entry name" value="P-loop_NTPase"/>
</dbReference>
<dbReference type="PROSITE" id="PS50929">
    <property type="entry name" value="ABC_TM1F"/>
    <property type="match status" value="2"/>
</dbReference>
<keyword evidence="6" id="KW-0067">ATP-binding</keyword>
<dbReference type="FunFam" id="3.40.50.300:FF:000973">
    <property type="entry name" value="Multidrug resistance-associated protein 4"/>
    <property type="match status" value="1"/>
</dbReference>
<name>A0A9N9RRK7_9DIPT</name>
<feature type="transmembrane region" description="Helical" evidence="9">
    <location>
        <begin position="115"/>
        <end position="131"/>
    </location>
</feature>
<proteinExistence type="predicted"/>
<dbReference type="GO" id="GO:0016020">
    <property type="term" value="C:membrane"/>
    <property type="evidence" value="ECO:0007669"/>
    <property type="project" value="UniProtKB-SubCell"/>
</dbReference>
<dbReference type="EMBL" id="OU895878">
    <property type="protein sequence ID" value="CAG9803591.1"/>
    <property type="molecule type" value="Genomic_DNA"/>
</dbReference>
<keyword evidence="7 9" id="KW-1133">Transmembrane helix</keyword>
<dbReference type="Pfam" id="PF00005">
    <property type="entry name" value="ABC_tran"/>
    <property type="match status" value="2"/>
</dbReference>
<feature type="domain" description="ABC transmembrane type-1" evidence="11">
    <location>
        <begin position="269"/>
        <end position="654"/>
    </location>
</feature>
<evidence type="ECO:0000259" key="11">
    <source>
        <dbReference type="PROSITE" id="PS50929"/>
    </source>
</evidence>
<dbReference type="PROSITE" id="PS50893">
    <property type="entry name" value="ABC_TRANSPORTER_2"/>
    <property type="match status" value="2"/>
</dbReference>
<evidence type="ECO:0000256" key="8">
    <source>
        <dbReference type="ARBA" id="ARBA00023136"/>
    </source>
</evidence>
<dbReference type="CDD" id="cd03244">
    <property type="entry name" value="ABCC_MRP_domain2"/>
    <property type="match status" value="1"/>
</dbReference>
<feature type="transmembrane region" description="Helical" evidence="9">
    <location>
        <begin position="6"/>
        <end position="27"/>
    </location>
</feature>
<feature type="transmembrane region" description="Helical" evidence="9">
    <location>
        <begin position="1374"/>
        <end position="1393"/>
    </location>
</feature>
<keyword evidence="4" id="KW-0677">Repeat</keyword>
<feature type="transmembrane region" description="Helical" evidence="9">
    <location>
        <begin position="1591"/>
        <end position="1612"/>
    </location>
</feature>
<feature type="transmembrane region" description="Helical" evidence="9">
    <location>
        <begin position="628"/>
        <end position="657"/>
    </location>
</feature>
<dbReference type="InterPro" id="IPR011527">
    <property type="entry name" value="ABC1_TM_dom"/>
</dbReference>
<feature type="transmembrane region" description="Helical" evidence="9">
    <location>
        <begin position="481"/>
        <end position="500"/>
    </location>
</feature>
<dbReference type="CDD" id="cd18602">
    <property type="entry name" value="ABC_6TM_SUR1_D2_like"/>
    <property type="match status" value="1"/>
</dbReference>
<reference evidence="12" key="1">
    <citation type="submission" date="2022-01" db="EMBL/GenBank/DDBJ databases">
        <authorList>
            <person name="King R."/>
        </authorList>
    </citation>
    <scope>NUCLEOTIDE SEQUENCE</scope>
</reference>
<dbReference type="PANTHER" id="PTHR24223:SF461">
    <property type="entry name" value="ATP-BINDING CASSETTE SUB-FAMILY C MEMBER SUR"/>
    <property type="match status" value="1"/>
</dbReference>
<dbReference type="InterPro" id="IPR003439">
    <property type="entry name" value="ABC_transporter-like_ATP-bd"/>
</dbReference>
<dbReference type="InterPro" id="IPR036640">
    <property type="entry name" value="ABC1_TM_sf"/>
</dbReference>
<dbReference type="OrthoDB" id="6500128at2759"/>
<dbReference type="GO" id="GO:0016887">
    <property type="term" value="F:ATP hydrolysis activity"/>
    <property type="evidence" value="ECO:0007669"/>
    <property type="project" value="InterPro"/>
</dbReference>